<keyword evidence="3" id="KW-1185">Reference proteome</keyword>
<accession>A0ABP6SL11</accession>
<dbReference type="RefSeq" id="WP_345044153.1">
    <property type="nucleotide sequence ID" value="NZ_BAAAYL010000001.1"/>
</dbReference>
<evidence type="ECO:0000313" key="3">
    <source>
        <dbReference type="Proteomes" id="UP001499990"/>
    </source>
</evidence>
<protein>
    <submittedName>
        <fullName evidence="2">Uncharacterized protein</fullName>
    </submittedName>
</protein>
<dbReference type="EMBL" id="BAAAYL010000001">
    <property type="protein sequence ID" value="GAA3379614.1"/>
    <property type="molecule type" value="Genomic_DNA"/>
</dbReference>
<proteinExistence type="predicted"/>
<evidence type="ECO:0000256" key="1">
    <source>
        <dbReference type="SAM" id="Coils"/>
    </source>
</evidence>
<organism evidence="2 3">
    <name type="scientific">Streptomyces sannanensis</name>
    <dbReference type="NCBI Taxonomy" id="285536"/>
    <lineage>
        <taxon>Bacteria</taxon>
        <taxon>Bacillati</taxon>
        <taxon>Actinomycetota</taxon>
        <taxon>Actinomycetes</taxon>
        <taxon>Kitasatosporales</taxon>
        <taxon>Streptomycetaceae</taxon>
        <taxon>Streptomyces</taxon>
    </lineage>
</organism>
<keyword evidence="1" id="KW-0175">Coiled coil</keyword>
<reference evidence="3" key="1">
    <citation type="journal article" date="2019" name="Int. J. Syst. Evol. Microbiol.">
        <title>The Global Catalogue of Microorganisms (GCM) 10K type strain sequencing project: providing services to taxonomists for standard genome sequencing and annotation.</title>
        <authorList>
            <consortium name="The Broad Institute Genomics Platform"/>
            <consortium name="The Broad Institute Genome Sequencing Center for Infectious Disease"/>
            <person name="Wu L."/>
            <person name="Ma J."/>
        </authorList>
    </citation>
    <scope>NUCLEOTIDE SEQUENCE [LARGE SCALE GENOMIC DNA]</scope>
    <source>
        <strain evidence="3">JCM 9651</strain>
    </source>
</reference>
<name>A0ABP6SL11_9ACTN</name>
<feature type="coiled-coil region" evidence="1">
    <location>
        <begin position="5"/>
        <end position="56"/>
    </location>
</feature>
<dbReference type="Proteomes" id="UP001499990">
    <property type="component" value="Unassembled WGS sequence"/>
</dbReference>
<sequence>MPSVIAVLEERERLALVRAEELRAELERVQVAVAAAEEAARRVVIAREELVDALAETTVEEVSPRRAVVPATRNAGGKADVAGWCEGLEAKVLPEDYARIVSLVQEDAGRGGDGLRARGLREGLGWEASDAREQAARWRAKRLVERGWLTEVRAGLFRPRPGWPG</sequence>
<evidence type="ECO:0000313" key="2">
    <source>
        <dbReference type="EMBL" id="GAA3379614.1"/>
    </source>
</evidence>
<gene>
    <name evidence="2" type="ORF">GCM10020367_63880</name>
</gene>
<comment type="caution">
    <text evidence="2">The sequence shown here is derived from an EMBL/GenBank/DDBJ whole genome shotgun (WGS) entry which is preliminary data.</text>
</comment>